<name>A0ACC2VV12_9TREE</name>
<dbReference type="EMBL" id="JASBWR010000048">
    <property type="protein sequence ID" value="KAJ9102978.1"/>
    <property type="molecule type" value="Genomic_DNA"/>
</dbReference>
<organism evidence="1 2">
    <name type="scientific">Naganishia cerealis</name>
    <dbReference type="NCBI Taxonomy" id="610337"/>
    <lineage>
        <taxon>Eukaryota</taxon>
        <taxon>Fungi</taxon>
        <taxon>Dikarya</taxon>
        <taxon>Basidiomycota</taxon>
        <taxon>Agaricomycotina</taxon>
        <taxon>Tremellomycetes</taxon>
        <taxon>Filobasidiales</taxon>
        <taxon>Filobasidiaceae</taxon>
        <taxon>Naganishia</taxon>
    </lineage>
</organism>
<reference evidence="1" key="1">
    <citation type="submission" date="2023-04" db="EMBL/GenBank/DDBJ databases">
        <title>Draft Genome sequencing of Naganishia species isolated from polar environments using Oxford Nanopore Technology.</title>
        <authorList>
            <person name="Leo P."/>
            <person name="Venkateswaran K."/>
        </authorList>
    </citation>
    <scope>NUCLEOTIDE SEQUENCE</scope>
    <source>
        <strain evidence="1">MNA-CCFEE 5261</strain>
    </source>
</reference>
<comment type="caution">
    <text evidence="1">The sequence shown here is derived from an EMBL/GenBank/DDBJ whole genome shotgun (WGS) entry which is preliminary data.</text>
</comment>
<proteinExistence type="predicted"/>
<protein>
    <submittedName>
        <fullName evidence="1">Uncharacterized protein</fullName>
    </submittedName>
</protein>
<evidence type="ECO:0000313" key="2">
    <source>
        <dbReference type="Proteomes" id="UP001241377"/>
    </source>
</evidence>
<dbReference type="Proteomes" id="UP001241377">
    <property type="component" value="Unassembled WGS sequence"/>
</dbReference>
<evidence type="ECO:0000313" key="1">
    <source>
        <dbReference type="EMBL" id="KAJ9102978.1"/>
    </source>
</evidence>
<keyword evidence="2" id="KW-1185">Reference proteome</keyword>
<gene>
    <name evidence="1" type="ORF">QFC19_004535</name>
</gene>
<sequence>MLSTRTAPQGSPTPEIAERFQSVLHGKLAAALRSPTDSVDPPILECLDIALKSRARQSLDTLGNLTYDPHQLLPLRVAEKLAGRTDLPPTVVLDMILAYPTYLSAIHRVVGICISRQENLIPTFRTIFGLLFRTLGAENRKVSPPTKQHPRTEDAISRGRQPLSRTVYTLLLIARAHHDLATAMLNYRSALELLATSYSHVEANEALSEVTKIYIKSTILLLLHTLLSTLQQTEREWKLVNMQDEEREAKGRTLRDADLVDDYRFFFDAKGENESGSVGQRSKLGEVEIDILRSLATGDVNPTERGHADEARIEPIKALFPTIPSYLLIQALSHPQFDKPISKDGSDPGVEALTNALLDNSLPSALDKLRRAVRGEDEQAGAPVPDDIQLQTTASIRPPRSASPANAASTPPVQPATKKPYKRENIWNDMPMDFGKLRVGNVADEASLEAALSNIPSQLRDSILRLSEQQKEEEEAERLAERDERDARRSRAEAARSSAGQGTNGRKNVQKSRIVAFEEELGEDDDDDLQERIRMRGLNGDSEGSDEGEVVTNDFHDGSDSEVVENLDEEPDESWIEQLYIQNRAAFNRDSATRRSQQRAEMKRVTGILRVLLRGGQRRLTRATSFTVGWPDDRLEDWASLLDRNVSAIIFSIIGSQVSFLIGIPNSRDGNKS</sequence>
<accession>A0ACC2VV12</accession>